<evidence type="ECO:0000313" key="4">
    <source>
        <dbReference type="EMBL" id="EFM48950.1"/>
    </source>
</evidence>
<feature type="compositionally biased region" description="Polar residues" evidence="1">
    <location>
        <begin position="33"/>
        <end position="47"/>
    </location>
</feature>
<dbReference type="EMBL" id="ACSH02000005">
    <property type="protein sequence ID" value="EFM48950.1"/>
    <property type="molecule type" value="Genomic_DNA"/>
</dbReference>
<reference evidence="4" key="1">
    <citation type="submission" date="2010-08" db="EMBL/GenBank/DDBJ databases">
        <authorList>
            <person name="Harkins D.M."/>
            <person name="Madupu R."/>
            <person name="Durkin A.S."/>
            <person name="Torralba M."/>
            <person name="Methe B."/>
            <person name="Sutton G.G."/>
            <person name="Nelson K.E."/>
        </authorList>
    </citation>
    <scope>NUCLEOTIDE SEQUENCE [LARGE SCALE GENOMIC DNA]</scope>
    <source>
        <strain evidence="4">ATCC 14266</strain>
    </source>
</reference>
<keyword evidence="3" id="KW-0732">Signal</keyword>
<keyword evidence="2" id="KW-0812">Transmembrane</keyword>
<dbReference type="STRING" id="553207.HMPREF0299_6387"/>
<name>E0DEV1_9CORY</name>
<accession>E0DEV1</accession>
<keyword evidence="2" id="KW-1133">Transmembrane helix</keyword>
<dbReference type="Proteomes" id="UP000004218">
    <property type="component" value="Unassembled WGS sequence"/>
</dbReference>
<evidence type="ECO:0000256" key="3">
    <source>
        <dbReference type="SAM" id="SignalP"/>
    </source>
</evidence>
<protein>
    <recommendedName>
        <fullName evidence="6">Gram-positive signal peptide protein, YSIRK family</fullName>
    </recommendedName>
</protein>
<feature type="transmembrane region" description="Helical" evidence="2">
    <location>
        <begin position="113"/>
        <end position="138"/>
    </location>
</feature>
<feature type="region of interest" description="Disordered" evidence="1">
    <location>
        <begin position="31"/>
        <end position="101"/>
    </location>
</feature>
<feature type="chain" id="PRO_5003133402" description="Gram-positive signal peptide protein, YSIRK family" evidence="3">
    <location>
        <begin position="29"/>
        <end position="140"/>
    </location>
</feature>
<evidence type="ECO:0000313" key="5">
    <source>
        <dbReference type="Proteomes" id="UP000004218"/>
    </source>
</evidence>
<proteinExistence type="predicted"/>
<comment type="caution">
    <text evidence="4">The sequence shown here is derived from an EMBL/GenBank/DDBJ whole genome shotgun (WGS) entry which is preliminary data.</text>
</comment>
<keyword evidence="2" id="KW-0472">Membrane</keyword>
<sequence length="140" mass="14503">MFRMKITRALIVATTTALIATGTTAAYAAPNTGSADQATSAEQSLSSKPEEGSAQGNGLSSENNNTDLHHTAGVPGVTKNSSGSAEVKKLKVGDGSSKSEAWFERQNPTIQTAVLILGVMGVIGLVIGPLRVAVYNFFHI</sequence>
<evidence type="ECO:0008006" key="6">
    <source>
        <dbReference type="Google" id="ProtNLM"/>
    </source>
</evidence>
<gene>
    <name evidence="4" type="ORF">HMPREF0299_6387</name>
</gene>
<feature type="compositionally biased region" description="Polar residues" evidence="1">
    <location>
        <begin position="54"/>
        <end position="66"/>
    </location>
</feature>
<evidence type="ECO:0000256" key="2">
    <source>
        <dbReference type="SAM" id="Phobius"/>
    </source>
</evidence>
<feature type="signal peptide" evidence="3">
    <location>
        <begin position="1"/>
        <end position="28"/>
    </location>
</feature>
<evidence type="ECO:0000256" key="1">
    <source>
        <dbReference type="SAM" id="MobiDB-lite"/>
    </source>
</evidence>
<keyword evidence="5" id="KW-1185">Reference proteome</keyword>
<dbReference type="AlphaFoldDB" id="E0DEV1"/>
<organism evidence="4 5">
    <name type="scientific">Corynebacterium matruchotii ATCC 14266</name>
    <dbReference type="NCBI Taxonomy" id="553207"/>
    <lineage>
        <taxon>Bacteria</taxon>
        <taxon>Bacillati</taxon>
        <taxon>Actinomycetota</taxon>
        <taxon>Actinomycetes</taxon>
        <taxon>Mycobacteriales</taxon>
        <taxon>Corynebacteriaceae</taxon>
        <taxon>Corynebacterium</taxon>
    </lineage>
</organism>